<dbReference type="EMBL" id="LUUI01000109">
    <property type="protein sequence ID" value="OAI14488.1"/>
    <property type="molecule type" value="Genomic_DNA"/>
</dbReference>
<dbReference type="InterPro" id="IPR051612">
    <property type="entry name" value="Teichoic_Acid_Biosynth"/>
</dbReference>
<proteinExistence type="predicted"/>
<dbReference type="Proteomes" id="UP000078476">
    <property type="component" value="Unassembled WGS sequence"/>
</dbReference>
<protein>
    <recommendedName>
        <fullName evidence="3">CDP-glycerol--glycerophosphate glycerophosphotransferase</fullName>
    </recommendedName>
</protein>
<accession>A0A177N8Y9</accession>
<dbReference type="GO" id="GO:0047355">
    <property type="term" value="F:CDP-glycerol glycerophosphotransferase activity"/>
    <property type="evidence" value="ECO:0007669"/>
    <property type="project" value="InterPro"/>
</dbReference>
<sequence>MPYYKTLSNLNLFIILLNKENITNRVMVLFYCLLQSALTLLQHKNHKIIWLIGENAGDCLQDNGYYFYRYCREQHPRDNTFFLIKKSSPFYNELRKDNHVILYGSFRHIELFFSANILFYTHNFKDILYKKLFNFFRKNQKLVYLHHGVLGFKKFDKFYSKNKNAMNIFTVGSELEKDILITQEGVYQEKIKTTGYARYDYLKNKVHAKEIVYIPTHRSMNTADIKNTDFYLKTQSLLNNTELNEFLKQQDITLHFYLHQAMCSFLDDFHCTSPNIKIIKYGEYTPLQLIKRCNLMITDYSSVSWDFFYLGKPVIFYRFDINNYLNDRDSYIDLNKNFIGDVVLDEDQVVRLIKQYSCKYFKENKLYSEYRKKIMPKIDHNNCQRIYDEACKLNNLYQFNKNPSH</sequence>
<comment type="caution">
    <text evidence="1">The sequence shown here is derived from an EMBL/GenBank/DDBJ whole genome shotgun (WGS) entry which is preliminary data.</text>
</comment>
<dbReference type="InterPro" id="IPR043148">
    <property type="entry name" value="TagF_C"/>
</dbReference>
<dbReference type="STRING" id="980561.A1359_10455"/>
<dbReference type="Gene3D" id="3.40.50.12580">
    <property type="match status" value="1"/>
</dbReference>
<reference evidence="1 2" key="1">
    <citation type="submission" date="2016-03" db="EMBL/GenBank/DDBJ databases">
        <authorList>
            <person name="Ploux O."/>
        </authorList>
    </citation>
    <scope>NUCLEOTIDE SEQUENCE [LARGE SCALE GENOMIC DNA]</scope>
    <source>
        <strain evidence="1 2">R-45370</strain>
    </source>
</reference>
<evidence type="ECO:0008006" key="3">
    <source>
        <dbReference type="Google" id="ProtNLM"/>
    </source>
</evidence>
<dbReference type="Pfam" id="PF04464">
    <property type="entry name" value="Glyphos_transf"/>
    <property type="match status" value="1"/>
</dbReference>
<dbReference type="OrthoDB" id="9802649at2"/>
<organism evidence="1 2">
    <name type="scientific">Methylomonas lenta</name>
    <dbReference type="NCBI Taxonomy" id="980561"/>
    <lineage>
        <taxon>Bacteria</taxon>
        <taxon>Pseudomonadati</taxon>
        <taxon>Pseudomonadota</taxon>
        <taxon>Gammaproteobacteria</taxon>
        <taxon>Methylococcales</taxon>
        <taxon>Methylococcaceae</taxon>
        <taxon>Methylomonas</taxon>
    </lineage>
</organism>
<dbReference type="GO" id="GO:0016020">
    <property type="term" value="C:membrane"/>
    <property type="evidence" value="ECO:0007669"/>
    <property type="project" value="InterPro"/>
</dbReference>
<keyword evidence="2" id="KW-1185">Reference proteome</keyword>
<dbReference type="PANTHER" id="PTHR37316:SF3">
    <property type="entry name" value="TEICHOIC ACID GLYCEROL-PHOSPHATE TRANSFERASE"/>
    <property type="match status" value="1"/>
</dbReference>
<evidence type="ECO:0000313" key="1">
    <source>
        <dbReference type="EMBL" id="OAI14488.1"/>
    </source>
</evidence>
<evidence type="ECO:0000313" key="2">
    <source>
        <dbReference type="Proteomes" id="UP000078476"/>
    </source>
</evidence>
<dbReference type="PANTHER" id="PTHR37316">
    <property type="entry name" value="TEICHOIC ACID GLYCEROL-PHOSPHATE PRIMASE"/>
    <property type="match status" value="1"/>
</dbReference>
<dbReference type="SUPFAM" id="SSF53756">
    <property type="entry name" value="UDP-Glycosyltransferase/glycogen phosphorylase"/>
    <property type="match status" value="1"/>
</dbReference>
<dbReference type="InterPro" id="IPR007554">
    <property type="entry name" value="Glycerophosphate_synth"/>
</dbReference>
<gene>
    <name evidence="1" type="ORF">A1359_10455</name>
</gene>
<dbReference type="RefSeq" id="WP_066982979.1">
    <property type="nucleotide sequence ID" value="NZ_LUUI01000109.1"/>
</dbReference>
<name>A0A177N8Y9_9GAMM</name>
<dbReference type="AlphaFoldDB" id="A0A177N8Y9"/>